<name>A0AAV7E6U7_ARIFI</name>
<dbReference type="Proteomes" id="UP000825729">
    <property type="component" value="Unassembled WGS sequence"/>
</dbReference>
<organism evidence="1 2">
    <name type="scientific">Aristolochia fimbriata</name>
    <name type="common">White veined hardy Dutchman's pipe vine</name>
    <dbReference type="NCBI Taxonomy" id="158543"/>
    <lineage>
        <taxon>Eukaryota</taxon>
        <taxon>Viridiplantae</taxon>
        <taxon>Streptophyta</taxon>
        <taxon>Embryophyta</taxon>
        <taxon>Tracheophyta</taxon>
        <taxon>Spermatophyta</taxon>
        <taxon>Magnoliopsida</taxon>
        <taxon>Magnoliidae</taxon>
        <taxon>Piperales</taxon>
        <taxon>Aristolochiaceae</taxon>
        <taxon>Aristolochia</taxon>
    </lineage>
</organism>
<dbReference type="EMBL" id="JAINDJ010000006">
    <property type="protein sequence ID" value="KAG9443546.1"/>
    <property type="molecule type" value="Genomic_DNA"/>
</dbReference>
<keyword evidence="2" id="KW-1185">Reference proteome</keyword>
<gene>
    <name evidence="1" type="ORF">H6P81_014886</name>
</gene>
<evidence type="ECO:0000313" key="1">
    <source>
        <dbReference type="EMBL" id="KAG9443546.1"/>
    </source>
</evidence>
<dbReference type="Gene3D" id="3.30.530.20">
    <property type="match status" value="2"/>
</dbReference>
<sequence length="274" mass="30328">MGFVETRTAGNAFRRFTETLVTLNGEDRVKEVDVNEGGFLDVGYTFYRTRFEIVEKGPNMATVKKSIIYEIQDEFAANESLASIDENPAQVKAVEDFLTNRRATDGLIRGEQIISVDIPFSAQQVWDVYANTEQLAQIFKNVPGTALEDIQVVGDGGLGTLIILILRPGSTFRQFTETLVTLDHGQRVKEVDVSEGGYLTVGYTFYRTRFEILSKGPNRATVRKSIIYNLREDSAANLALAAVNENPDQVKAVENFLNGSSSTSTESSNPGFIM</sequence>
<accession>A0AAV7E6U7</accession>
<comment type="caution">
    <text evidence="1">The sequence shown here is derived from an EMBL/GenBank/DDBJ whole genome shotgun (WGS) entry which is preliminary data.</text>
</comment>
<reference evidence="1 2" key="1">
    <citation type="submission" date="2021-07" db="EMBL/GenBank/DDBJ databases">
        <title>The Aristolochia fimbriata genome: insights into angiosperm evolution, floral development and chemical biosynthesis.</title>
        <authorList>
            <person name="Jiao Y."/>
        </authorList>
    </citation>
    <scope>NUCLEOTIDE SEQUENCE [LARGE SCALE GENOMIC DNA]</scope>
    <source>
        <strain evidence="1">IBCAS-2021</strain>
        <tissue evidence="1">Leaf</tissue>
    </source>
</reference>
<proteinExistence type="predicted"/>
<dbReference type="InterPro" id="IPR023393">
    <property type="entry name" value="START-like_dom_sf"/>
</dbReference>
<evidence type="ECO:0000313" key="2">
    <source>
        <dbReference type="Proteomes" id="UP000825729"/>
    </source>
</evidence>
<dbReference type="AlphaFoldDB" id="A0AAV7E6U7"/>
<dbReference type="SUPFAM" id="SSF55961">
    <property type="entry name" value="Bet v1-like"/>
    <property type="match status" value="2"/>
</dbReference>
<protein>
    <submittedName>
        <fullName evidence="1">Uncharacterized protein</fullName>
    </submittedName>
</protein>